<dbReference type="OrthoDB" id="9759544at2"/>
<dbReference type="NCBIfam" id="NF004066">
    <property type="entry name" value="PRK05580.1-3"/>
    <property type="match status" value="1"/>
</dbReference>
<keyword evidence="5 12" id="KW-0378">Hydrolase</keyword>
<comment type="subunit">
    <text evidence="12">Component of the replication restart primosome.</text>
</comment>
<keyword evidence="1 12" id="KW-0639">Primosome</keyword>
<keyword evidence="7 12" id="KW-0862">Zinc</keyword>
<dbReference type="InterPro" id="IPR041222">
    <property type="entry name" value="PriA_3primeBD"/>
</dbReference>
<feature type="binding site" evidence="12">
    <location>
        <position position="526"/>
    </location>
    <ligand>
        <name>Zn(2+)</name>
        <dbReference type="ChEBI" id="CHEBI:29105"/>
        <label>2</label>
    </ligand>
</feature>
<dbReference type="InterPro" id="IPR041236">
    <property type="entry name" value="PriA_C"/>
</dbReference>
<evidence type="ECO:0000259" key="14">
    <source>
        <dbReference type="PROSITE" id="PS51194"/>
    </source>
</evidence>
<feature type="binding site" evidence="12">
    <location>
        <position position="529"/>
    </location>
    <ligand>
        <name>Zn(2+)</name>
        <dbReference type="ChEBI" id="CHEBI:29105"/>
        <label>2</label>
    </ligand>
</feature>
<dbReference type="GO" id="GO:0016887">
    <property type="term" value="F:ATP hydrolysis activity"/>
    <property type="evidence" value="ECO:0007669"/>
    <property type="project" value="RHEA"/>
</dbReference>
<feature type="domain" description="Helicase ATP-binding" evidence="13">
    <location>
        <begin position="289"/>
        <end position="455"/>
    </location>
</feature>
<evidence type="ECO:0000256" key="5">
    <source>
        <dbReference type="ARBA" id="ARBA00022801"/>
    </source>
</evidence>
<evidence type="ECO:0000256" key="3">
    <source>
        <dbReference type="ARBA" id="ARBA00022723"/>
    </source>
</evidence>
<evidence type="ECO:0000256" key="1">
    <source>
        <dbReference type="ARBA" id="ARBA00022515"/>
    </source>
</evidence>
<dbReference type="GO" id="GO:0006302">
    <property type="term" value="P:double-strand break repair"/>
    <property type="evidence" value="ECO:0007669"/>
    <property type="project" value="InterPro"/>
</dbReference>
<dbReference type="Pfam" id="PF00270">
    <property type="entry name" value="DEAD"/>
    <property type="match status" value="1"/>
</dbReference>
<proteinExistence type="inferred from homology"/>
<evidence type="ECO:0000256" key="6">
    <source>
        <dbReference type="ARBA" id="ARBA00022806"/>
    </source>
</evidence>
<dbReference type="CDD" id="cd17929">
    <property type="entry name" value="DEXHc_priA"/>
    <property type="match status" value="1"/>
</dbReference>
<dbReference type="Pfam" id="PF00271">
    <property type="entry name" value="Helicase_C"/>
    <property type="match status" value="1"/>
</dbReference>
<feature type="binding site" evidence="12">
    <location>
        <position position="560"/>
    </location>
    <ligand>
        <name>Zn(2+)</name>
        <dbReference type="ChEBI" id="CHEBI:29105"/>
        <label>1</label>
    </ligand>
</feature>
<name>A0A4R1Q257_9FIRM</name>
<protein>
    <recommendedName>
        <fullName evidence="12">Replication restart protein PriA</fullName>
    </recommendedName>
    <alternativeName>
        <fullName evidence="12">ATP-dependent DNA helicase PriA</fullName>
        <ecNumber evidence="12">5.6.2.4</ecNumber>
    </alternativeName>
    <alternativeName>
        <fullName evidence="12">DNA 3'-5' helicase PriA</fullName>
    </alternativeName>
</protein>
<dbReference type="Pfam" id="PF18319">
    <property type="entry name" value="Zn_ribbon_PriA"/>
    <property type="match status" value="1"/>
</dbReference>
<dbReference type="GO" id="GO:0008270">
    <property type="term" value="F:zinc ion binding"/>
    <property type="evidence" value="ECO:0007669"/>
    <property type="project" value="UniProtKB-UniRule"/>
</dbReference>
<dbReference type="InterPro" id="IPR011545">
    <property type="entry name" value="DEAD/DEAH_box_helicase_dom"/>
</dbReference>
<dbReference type="AlphaFoldDB" id="A0A4R1Q257"/>
<dbReference type="InterPro" id="IPR014001">
    <property type="entry name" value="Helicase_ATP-bd"/>
</dbReference>
<dbReference type="GO" id="GO:0006310">
    <property type="term" value="P:DNA recombination"/>
    <property type="evidence" value="ECO:0007669"/>
    <property type="project" value="InterPro"/>
</dbReference>
<dbReference type="GO" id="GO:0005524">
    <property type="term" value="F:ATP binding"/>
    <property type="evidence" value="ECO:0007669"/>
    <property type="project" value="UniProtKB-UniRule"/>
</dbReference>
<dbReference type="SMART" id="SM00487">
    <property type="entry name" value="DEXDc"/>
    <property type="match status" value="1"/>
</dbReference>
<dbReference type="GO" id="GO:0003677">
    <property type="term" value="F:DNA binding"/>
    <property type="evidence" value="ECO:0007669"/>
    <property type="project" value="UniProtKB-UniRule"/>
</dbReference>
<feature type="binding site" evidence="12">
    <location>
        <position position="547"/>
    </location>
    <ligand>
        <name>Zn(2+)</name>
        <dbReference type="ChEBI" id="CHEBI:29105"/>
        <label>2</label>
    </ligand>
</feature>
<comment type="caution">
    <text evidence="15">The sequence shown here is derived from an EMBL/GenBank/DDBJ whole genome shotgun (WGS) entry which is preliminary data.</text>
</comment>
<dbReference type="InterPro" id="IPR040498">
    <property type="entry name" value="PriA_CRR"/>
</dbReference>
<dbReference type="CDD" id="cd18804">
    <property type="entry name" value="SF2_C_priA"/>
    <property type="match status" value="1"/>
</dbReference>
<comment type="similarity">
    <text evidence="12">Belongs to the helicase family. PriA subfamily.</text>
</comment>
<feature type="binding site" evidence="12">
    <location>
        <position position="544"/>
    </location>
    <ligand>
        <name>Zn(2+)</name>
        <dbReference type="ChEBI" id="CHEBI:29105"/>
        <label>2</label>
    </ligand>
</feature>
<dbReference type="RefSeq" id="WP_132073913.1">
    <property type="nucleotide sequence ID" value="NZ_SLUI01000001.1"/>
</dbReference>
<gene>
    <name evidence="12" type="primary">priA</name>
    <name evidence="15" type="ORF">EV210_10193</name>
</gene>
<evidence type="ECO:0000259" key="13">
    <source>
        <dbReference type="PROSITE" id="PS51192"/>
    </source>
</evidence>
<dbReference type="EMBL" id="SLUI01000001">
    <property type="protein sequence ID" value="TCL39897.1"/>
    <property type="molecule type" value="Genomic_DNA"/>
</dbReference>
<evidence type="ECO:0000256" key="7">
    <source>
        <dbReference type="ARBA" id="ARBA00022833"/>
    </source>
</evidence>
<evidence type="ECO:0000256" key="10">
    <source>
        <dbReference type="ARBA" id="ARBA00023235"/>
    </source>
</evidence>
<keyword evidence="9 12" id="KW-0238">DNA-binding</keyword>
<keyword evidence="10 12" id="KW-0413">Isomerase</keyword>
<dbReference type="InterPro" id="IPR001650">
    <property type="entry name" value="Helicase_C-like"/>
</dbReference>
<dbReference type="Gene3D" id="3.40.1440.60">
    <property type="entry name" value="PriA, 3(prime) DNA-binding domain"/>
    <property type="match status" value="1"/>
</dbReference>
<dbReference type="Proteomes" id="UP000295063">
    <property type="component" value="Unassembled WGS sequence"/>
</dbReference>
<dbReference type="PANTHER" id="PTHR30580:SF0">
    <property type="entry name" value="PRIMOSOMAL PROTEIN N"/>
    <property type="match status" value="1"/>
</dbReference>
<feature type="domain" description="Helicase C-terminal" evidence="14">
    <location>
        <begin position="552"/>
        <end position="737"/>
    </location>
</feature>
<dbReference type="PANTHER" id="PTHR30580">
    <property type="entry name" value="PRIMOSOMAL PROTEIN N"/>
    <property type="match status" value="1"/>
</dbReference>
<keyword evidence="3 12" id="KW-0479">Metal-binding</keyword>
<evidence type="ECO:0000313" key="15">
    <source>
        <dbReference type="EMBL" id="TCL39897.1"/>
    </source>
</evidence>
<reference evidence="15 16" key="1">
    <citation type="submission" date="2019-03" db="EMBL/GenBank/DDBJ databases">
        <title>Genomic Encyclopedia of Type Strains, Phase IV (KMG-IV): sequencing the most valuable type-strain genomes for metagenomic binning, comparative biology and taxonomic classification.</title>
        <authorList>
            <person name="Goeker M."/>
        </authorList>
    </citation>
    <scope>NUCLEOTIDE SEQUENCE [LARGE SCALE GENOMIC DNA]</scope>
    <source>
        <strain evidence="15 16">DSM 15969</strain>
    </source>
</reference>
<dbReference type="Pfam" id="PF18074">
    <property type="entry name" value="PriA_C"/>
    <property type="match status" value="1"/>
</dbReference>
<accession>A0A4R1Q257</accession>
<keyword evidence="6 12" id="KW-0347">Helicase</keyword>
<dbReference type="InterPro" id="IPR027417">
    <property type="entry name" value="P-loop_NTPase"/>
</dbReference>
<evidence type="ECO:0000313" key="16">
    <source>
        <dbReference type="Proteomes" id="UP000295063"/>
    </source>
</evidence>
<dbReference type="NCBIfam" id="TIGR00595">
    <property type="entry name" value="priA"/>
    <property type="match status" value="1"/>
</dbReference>
<dbReference type="EC" id="5.6.2.4" evidence="12"/>
<comment type="cofactor">
    <cofactor evidence="12">
        <name>Zn(2+)</name>
        <dbReference type="ChEBI" id="CHEBI:29105"/>
    </cofactor>
    <text evidence="12">Binds 2 zinc ions per subunit.</text>
</comment>
<comment type="function">
    <text evidence="12">Initiates the restart of stalled replication forks, which reloads the replicative helicase on sites other than the origin of replication. Recognizes and binds to abandoned replication forks and remodels them to uncover a helicase loading site. Promotes assembly of the primosome at these replication forks.</text>
</comment>
<dbReference type="GO" id="GO:0006269">
    <property type="term" value="P:DNA replication, synthesis of primer"/>
    <property type="evidence" value="ECO:0007669"/>
    <property type="project" value="UniProtKB-KW"/>
</dbReference>
<evidence type="ECO:0000256" key="8">
    <source>
        <dbReference type="ARBA" id="ARBA00022840"/>
    </source>
</evidence>
<feature type="binding site" evidence="12">
    <location>
        <position position="517"/>
    </location>
    <ligand>
        <name>Zn(2+)</name>
        <dbReference type="ChEBI" id="CHEBI:29105"/>
        <label>1</label>
    </ligand>
</feature>
<dbReference type="Pfam" id="PF17764">
    <property type="entry name" value="PriA_3primeBD"/>
    <property type="match status" value="1"/>
</dbReference>
<dbReference type="PROSITE" id="PS51192">
    <property type="entry name" value="HELICASE_ATP_BIND_1"/>
    <property type="match status" value="1"/>
</dbReference>
<sequence length="807" mass="89579">MNAIAQVIVNIPVRTVNKVFSYAIPGRLDYVNVGWRVIVPFGGRKVEGFITGLDSGDTSELKQLVDTLDDAPWFDEHMLKTAQWICDYYLCTLAEALRLFIPGKAGITSKAAYWANNNCDEQTIARLLAAKPAIYQQLYQYLCNTGQQSLSQLEKNFGTEIKRVLRWLIRYELVSVESVTTSKKHIKYIRYLELAIEDEAVRQLQNTLNNRPAQKRLLALLQSQRSLPLANLKAQSIAHDTIKRLVETGAAVIKERQQLRDSYADICSTASDVTLTGEQQTALQAVLAAVEAKQHQSFLVHGITGSGKTQVYLEAVAAVRCLGRQAIVLVPEIALTNQIVTRFKARFGDDVVVIHSKLSVGERFDAFQRLKSNQAGIVIGARSAIFAPVQNLGIIIMDEEHEFTYKQEETPRYHTRQVAICRGKLAGAPVILGSATPSLESYYGALAGTHQLLTMPSRVDDAILPQVTTVDMRDELAQGRRSVLSEALMELLTVTLRRREQAVIVLNRRGYATFVLCRECGLVLKCRHCSVALVYHQTQKTLRCHYCQATEPIPDICPVCQSRYIRYFGTGTQKVEEELNKLFPEARIIRMDQDTTGGKLDSDHIMHEFAAGKYDILLGTQMVAKGHDIKNVTAVGILAADSALNLPDFRSAERTFALLTQAAGRAGRGNLPGHVVVQTYNPDHYAVTAAAAQDYVAFYEQEIKYRAQLEYPPFAEMMKLTVLAANEQAAVTESNLLASVLKGLADQCGDVRILGPAPAAIARVKDVFRMNILVKAKNLQLFKEKISQSGLISRSDLLIDVDPVSLL</sequence>
<evidence type="ECO:0000256" key="9">
    <source>
        <dbReference type="ARBA" id="ARBA00023125"/>
    </source>
</evidence>
<comment type="catalytic activity">
    <reaction evidence="12">
        <text>Couples ATP hydrolysis with the unwinding of duplex DNA by translocating in the 3'-5' direction.</text>
        <dbReference type="EC" id="5.6.2.4"/>
    </reaction>
</comment>
<dbReference type="InterPro" id="IPR042115">
    <property type="entry name" value="PriA_3primeBD_sf"/>
</dbReference>
<feature type="binding site" evidence="12">
    <location>
        <position position="557"/>
    </location>
    <ligand>
        <name>Zn(2+)</name>
        <dbReference type="ChEBI" id="CHEBI:29105"/>
        <label>1</label>
    </ligand>
</feature>
<dbReference type="Gene3D" id="3.40.50.300">
    <property type="entry name" value="P-loop containing nucleotide triphosphate hydrolases"/>
    <property type="match status" value="2"/>
</dbReference>
<keyword evidence="4 12" id="KW-0547">Nucleotide-binding</keyword>
<keyword evidence="2 12" id="KW-0235">DNA replication</keyword>
<dbReference type="InterPro" id="IPR005259">
    <property type="entry name" value="PriA"/>
</dbReference>
<evidence type="ECO:0000256" key="11">
    <source>
        <dbReference type="ARBA" id="ARBA00048988"/>
    </source>
</evidence>
<dbReference type="GO" id="GO:1990077">
    <property type="term" value="C:primosome complex"/>
    <property type="evidence" value="ECO:0007669"/>
    <property type="project" value="UniProtKB-UniRule"/>
</dbReference>
<organism evidence="15 16">
    <name type="scientific">Anaerospora hongkongensis</name>
    <dbReference type="NCBI Taxonomy" id="244830"/>
    <lineage>
        <taxon>Bacteria</taxon>
        <taxon>Bacillati</taxon>
        <taxon>Bacillota</taxon>
        <taxon>Negativicutes</taxon>
        <taxon>Selenomonadales</taxon>
        <taxon>Sporomusaceae</taxon>
        <taxon>Anaerospora</taxon>
    </lineage>
</organism>
<evidence type="ECO:0000256" key="12">
    <source>
        <dbReference type="HAMAP-Rule" id="MF_00983"/>
    </source>
</evidence>
<comment type="catalytic activity">
    <reaction evidence="11 12">
        <text>ATP + H2O = ADP + phosphate + H(+)</text>
        <dbReference type="Rhea" id="RHEA:13065"/>
        <dbReference type="ChEBI" id="CHEBI:15377"/>
        <dbReference type="ChEBI" id="CHEBI:15378"/>
        <dbReference type="ChEBI" id="CHEBI:30616"/>
        <dbReference type="ChEBI" id="CHEBI:43474"/>
        <dbReference type="ChEBI" id="CHEBI:456216"/>
        <dbReference type="EC" id="5.6.2.4"/>
    </reaction>
</comment>
<dbReference type="FunFam" id="3.40.50.300:FF:000489">
    <property type="entry name" value="Primosome assembly protein PriA"/>
    <property type="match status" value="1"/>
</dbReference>
<keyword evidence="8 12" id="KW-0067">ATP-binding</keyword>
<evidence type="ECO:0000256" key="2">
    <source>
        <dbReference type="ARBA" id="ARBA00022705"/>
    </source>
</evidence>
<evidence type="ECO:0000256" key="4">
    <source>
        <dbReference type="ARBA" id="ARBA00022741"/>
    </source>
</evidence>
<keyword evidence="16" id="KW-1185">Reference proteome</keyword>
<feature type="binding site" evidence="12">
    <location>
        <position position="520"/>
    </location>
    <ligand>
        <name>Zn(2+)</name>
        <dbReference type="ChEBI" id="CHEBI:29105"/>
        <label>1</label>
    </ligand>
</feature>
<dbReference type="SUPFAM" id="SSF52540">
    <property type="entry name" value="P-loop containing nucleoside triphosphate hydrolases"/>
    <property type="match status" value="2"/>
</dbReference>
<dbReference type="GO" id="GO:0006270">
    <property type="term" value="P:DNA replication initiation"/>
    <property type="evidence" value="ECO:0007669"/>
    <property type="project" value="TreeGrafter"/>
</dbReference>
<dbReference type="GO" id="GO:0043138">
    <property type="term" value="F:3'-5' DNA helicase activity"/>
    <property type="evidence" value="ECO:0007669"/>
    <property type="project" value="UniProtKB-EC"/>
</dbReference>
<dbReference type="PROSITE" id="PS51194">
    <property type="entry name" value="HELICASE_CTER"/>
    <property type="match status" value="1"/>
</dbReference>
<dbReference type="SMART" id="SM00490">
    <property type="entry name" value="HELICc"/>
    <property type="match status" value="1"/>
</dbReference>
<dbReference type="HAMAP" id="MF_00983">
    <property type="entry name" value="PriA"/>
    <property type="match status" value="1"/>
</dbReference>